<dbReference type="NCBIfam" id="TIGR04257">
    <property type="entry name" value="nanowire_3heme"/>
    <property type="match status" value="1"/>
</dbReference>
<name>A0A0F9FWH3_9ZZZZ</name>
<dbReference type="Pfam" id="PF14522">
    <property type="entry name" value="Cytochrome_C7"/>
    <property type="match status" value="1"/>
</dbReference>
<organism evidence="2">
    <name type="scientific">marine sediment metagenome</name>
    <dbReference type="NCBI Taxonomy" id="412755"/>
    <lineage>
        <taxon>unclassified sequences</taxon>
        <taxon>metagenomes</taxon>
        <taxon>ecological metagenomes</taxon>
    </lineage>
</organism>
<comment type="caution">
    <text evidence="2">The sequence shown here is derived from an EMBL/GenBank/DDBJ whole genome shotgun (WGS) entry which is preliminary data.</text>
</comment>
<evidence type="ECO:0000313" key="2">
    <source>
        <dbReference type="EMBL" id="KKL61695.1"/>
    </source>
</evidence>
<protein>
    <recommendedName>
        <fullName evidence="1">Cytochrome c7-like domain-containing protein</fullName>
    </recommendedName>
</protein>
<dbReference type="AlphaFoldDB" id="A0A0F9FWH3"/>
<dbReference type="Gene3D" id="3.90.10.10">
    <property type="entry name" value="Cytochrome C3"/>
    <property type="match status" value="1"/>
</dbReference>
<feature type="domain" description="Cytochrome c7-like" evidence="1">
    <location>
        <begin position="25"/>
        <end position="87"/>
    </location>
</feature>
<dbReference type="SUPFAM" id="SSF48695">
    <property type="entry name" value="Multiheme cytochromes"/>
    <property type="match status" value="1"/>
</dbReference>
<dbReference type="InterPro" id="IPR029467">
    <property type="entry name" value="Cyt_c7-like"/>
</dbReference>
<reference evidence="2" key="1">
    <citation type="journal article" date="2015" name="Nature">
        <title>Complex archaea that bridge the gap between prokaryotes and eukaryotes.</title>
        <authorList>
            <person name="Spang A."/>
            <person name="Saw J.H."/>
            <person name="Jorgensen S.L."/>
            <person name="Zaremba-Niedzwiedzka K."/>
            <person name="Martijn J."/>
            <person name="Lind A.E."/>
            <person name="van Eijk R."/>
            <person name="Schleper C."/>
            <person name="Guy L."/>
            <person name="Ettema T.J."/>
        </authorList>
    </citation>
    <scope>NUCLEOTIDE SEQUENCE</scope>
</reference>
<sequence>LALVGTAMAVPKGKSASFDSKMGAVTFSGDTHSGAAGLKCKDCHPGIFQMKAGGTFAAPHKIGDSCGACHNGDKAFSVNKDCKSCHKK</sequence>
<gene>
    <name evidence="2" type="ORF">LCGC14_2192750</name>
</gene>
<feature type="non-terminal residue" evidence="2">
    <location>
        <position position="1"/>
    </location>
</feature>
<accession>A0A0F9FWH3</accession>
<dbReference type="InterPro" id="IPR036280">
    <property type="entry name" value="Multihaem_cyt_sf"/>
</dbReference>
<dbReference type="EMBL" id="LAZR01028739">
    <property type="protein sequence ID" value="KKL61695.1"/>
    <property type="molecule type" value="Genomic_DNA"/>
</dbReference>
<evidence type="ECO:0000259" key="1">
    <source>
        <dbReference type="Pfam" id="PF14522"/>
    </source>
</evidence>
<dbReference type="InterPro" id="IPR026352">
    <property type="entry name" value="Nanowire_3heme"/>
</dbReference>
<proteinExistence type="predicted"/>